<dbReference type="AlphaFoldDB" id="A0A6L6ZTS4"/>
<accession>A0A6L6ZTS4</accession>
<name>A0A6L6ZTS4_ECOLX</name>
<evidence type="ECO:0000256" key="1">
    <source>
        <dbReference type="SAM" id="Phobius"/>
    </source>
</evidence>
<dbReference type="Proteomes" id="UP000487258">
    <property type="component" value="Unassembled WGS sequence"/>
</dbReference>
<protein>
    <submittedName>
        <fullName evidence="2">DUF1378 family protein</fullName>
    </submittedName>
</protein>
<keyword evidence="1" id="KW-1133">Transmembrane helix</keyword>
<evidence type="ECO:0000313" key="2">
    <source>
        <dbReference type="EMBL" id="MWL45183.1"/>
    </source>
</evidence>
<proteinExistence type="predicted"/>
<keyword evidence="1" id="KW-0812">Transmembrane</keyword>
<comment type="caution">
    <text evidence="2">The sequence shown here is derived from an EMBL/GenBank/DDBJ whole genome shotgun (WGS) entry which is preliminary data.</text>
</comment>
<organism evidence="2 3">
    <name type="scientific">Escherichia coli</name>
    <dbReference type="NCBI Taxonomy" id="562"/>
    <lineage>
        <taxon>Bacteria</taxon>
        <taxon>Pseudomonadati</taxon>
        <taxon>Pseudomonadota</taxon>
        <taxon>Gammaproteobacteria</taxon>
        <taxon>Enterobacterales</taxon>
        <taxon>Enterobacteriaceae</taxon>
        <taxon>Escherichia</taxon>
    </lineage>
</organism>
<dbReference type="EMBL" id="WTMY01000036">
    <property type="protein sequence ID" value="MWL45183.1"/>
    <property type="molecule type" value="Genomic_DNA"/>
</dbReference>
<dbReference type="RefSeq" id="WP_089577295.1">
    <property type="nucleotide sequence ID" value="NZ_NLSF01000111.1"/>
</dbReference>
<dbReference type="InterPro" id="IPR009808">
    <property type="entry name" value="DUF1378"/>
</dbReference>
<feature type="transmembrane region" description="Helical" evidence="1">
    <location>
        <begin position="6"/>
        <end position="25"/>
    </location>
</feature>
<evidence type="ECO:0000313" key="3">
    <source>
        <dbReference type="Proteomes" id="UP000487258"/>
    </source>
</evidence>
<reference evidence="2 3" key="1">
    <citation type="submission" date="2019-12" db="EMBL/GenBank/DDBJ databases">
        <title>Enteriobacteria Tanzani isolates_10432.</title>
        <authorList>
            <person name="Subbiah M."/>
            <person name="Call D."/>
        </authorList>
    </citation>
    <scope>NUCLEOTIDE SEQUENCE [LARGE SCALE GENOMIC DNA]</scope>
    <source>
        <strain evidence="2 3">10432wF6</strain>
    </source>
</reference>
<keyword evidence="1" id="KW-0472">Membrane</keyword>
<gene>
    <name evidence="2" type="ORF">GQM04_06520</name>
</gene>
<dbReference type="Pfam" id="PF07125">
    <property type="entry name" value="DUF1378"/>
    <property type="match status" value="1"/>
</dbReference>
<sequence length="55" mass="6059">MNLFQQVMLYFSTAVCVLWLLSGGYKAVKNFWNKKPDEAAARKSASGSGESNSLN</sequence>